<evidence type="ECO:0000256" key="2">
    <source>
        <dbReference type="ARBA" id="ARBA00008497"/>
    </source>
</evidence>
<organism evidence="10 11">
    <name type="scientific">Callorhinchus milii</name>
    <name type="common">Ghost shark</name>
    <dbReference type="NCBI Taxonomy" id="7868"/>
    <lineage>
        <taxon>Eukaryota</taxon>
        <taxon>Metazoa</taxon>
        <taxon>Chordata</taxon>
        <taxon>Craniata</taxon>
        <taxon>Vertebrata</taxon>
        <taxon>Chondrichthyes</taxon>
        <taxon>Holocephali</taxon>
        <taxon>Chimaeriformes</taxon>
        <taxon>Callorhinchidae</taxon>
        <taxon>Callorhinchus</taxon>
    </lineage>
</organism>
<evidence type="ECO:0000256" key="3">
    <source>
        <dbReference type="ARBA" id="ARBA00022448"/>
    </source>
</evidence>
<evidence type="ECO:0000256" key="5">
    <source>
        <dbReference type="ARBA" id="ARBA00022989"/>
    </source>
</evidence>
<keyword evidence="6" id="KW-0406">Ion transport</keyword>
<evidence type="ECO:0000313" key="11">
    <source>
        <dbReference type="Proteomes" id="UP000314986"/>
    </source>
</evidence>
<evidence type="ECO:0000256" key="8">
    <source>
        <dbReference type="ARBA" id="ARBA00023303"/>
    </source>
</evidence>
<keyword evidence="3" id="KW-0813">Transport</keyword>
<keyword evidence="5 9" id="KW-1133">Transmembrane helix</keyword>
<evidence type="ECO:0000256" key="6">
    <source>
        <dbReference type="ARBA" id="ARBA00023065"/>
    </source>
</evidence>
<accession>A0A4W3GS98</accession>
<evidence type="ECO:0000256" key="7">
    <source>
        <dbReference type="ARBA" id="ARBA00023136"/>
    </source>
</evidence>
<keyword evidence="8" id="KW-0407">Ion channel</keyword>
<dbReference type="InParanoid" id="A0A4W3GS98"/>
<comment type="similarity">
    <text evidence="2">Belongs to the CALHM family.</text>
</comment>
<dbReference type="InterPro" id="IPR029569">
    <property type="entry name" value="CALHM"/>
</dbReference>
<evidence type="ECO:0000256" key="4">
    <source>
        <dbReference type="ARBA" id="ARBA00022692"/>
    </source>
</evidence>
<dbReference type="PANTHER" id="PTHR32261">
    <property type="entry name" value="CALCIUM HOMEOSTASIS MODULATOR PROTEIN"/>
    <property type="match status" value="1"/>
</dbReference>
<proteinExistence type="inferred from homology"/>
<dbReference type="GO" id="GO:0005886">
    <property type="term" value="C:plasma membrane"/>
    <property type="evidence" value="ECO:0007669"/>
    <property type="project" value="TreeGrafter"/>
</dbReference>
<protein>
    <submittedName>
        <fullName evidence="10">Uncharacterized protein</fullName>
    </submittedName>
</protein>
<keyword evidence="7 9" id="KW-0472">Membrane</keyword>
<dbReference type="PANTHER" id="PTHR32261:SF1">
    <property type="entry name" value="CALCIUM HOMEOSTASIS MODULATOR PROTEIN"/>
    <property type="match status" value="1"/>
</dbReference>
<comment type="subcellular location">
    <subcellularLocation>
        <location evidence="1">Membrane</location>
        <topology evidence="1">Multi-pass membrane protein</topology>
    </subcellularLocation>
</comment>
<keyword evidence="11" id="KW-1185">Reference proteome</keyword>
<feature type="transmembrane region" description="Helical" evidence="9">
    <location>
        <begin position="41"/>
        <end position="60"/>
    </location>
</feature>
<dbReference type="GO" id="GO:1904669">
    <property type="term" value="P:ATP export"/>
    <property type="evidence" value="ECO:0007669"/>
    <property type="project" value="UniProtKB-ARBA"/>
</dbReference>
<reference evidence="10" key="4">
    <citation type="submission" date="2025-08" db="UniProtKB">
        <authorList>
            <consortium name="Ensembl"/>
        </authorList>
    </citation>
    <scope>IDENTIFICATION</scope>
</reference>
<sequence length="169" mass="19352">AKNIYFTLTDFAQQRSTLRSNLPLLEIGFKCPNDPNYNRRYSYMFLLGPSFALILLTALLTKDCLICCSNYCLHCRLSSYCCYCKCSQENNCRCSSRLCERCLHLLTSICKVCYYGMVWIIVVFLDGSCYSCLQSSQNDTFKINNTKDFGQGEEGKQLISETVSRVGQF</sequence>
<reference evidence="11" key="3">
    <citation type="journal article" date="2014" name="Nature">
        <title>Elephant shark genome provides unique insights into gnathostome evolution.</title>
        <authorList>
            <consortium name="International Elephant Shark Genome Sequencing Consortium"/>
            <person name="Venkatesh B."/>
            <person name="Lee A.P."/>
            <person name="Ravi V."/>
            <person name="Maurya A.K."/>
            <person name="Lian M.M."/>
            <person name="Swann J.B."/>
            <person name="Ohta Y."/>
            <person name="Flajnik M.F."/>
            <person name="Sutoh Y."/>
            <person name="Kasahara M."/>
            <person name="Hoon S."/>
            <person name="Gangu V."/>
            <person name="Roy S.W."/>
            <person name="Irimia M."/>
            <person name="Korzh V."/>
            <person name="Kondrychyn I."/>
            <person name="Lim Z.W."/>
            <person name="Tay B.H."/>
            <person name="Tohari S."/>
            <person name="Kong K.W."/>
            <person name="Ho S."/>
            <person name="Lorente-Galdos B."/>
            <person name="Quilez J."/>
            <person name="Marques-Bonet T."/>
            <person name="Raney B.J."/>
            <person name="Ingham P.W."/>
            <person name="Tay A."/>
            <person name="Hillier L.W."/>
            <person name="Minx P."/>
            <person name="Boehm T."/>
            <person name="Wilson R.K."/>
            <person name="Brenner S."/>
            <person name="Warren W.C."/>
        </authorList>
    </citation>
    <scope>NUCLEOTIDE SEQUENCE [LARGE SCALE GENOMIC DNA]</scope>
</reference>
<reference evidence="10" key="5">
    <citation type="submission" date="2025-09" db="UniProtKB">
        <authorList>
            <consortium name="Ensembl"/>
        </authorList>
    </citation>
    <scope>IDENTIFICATION</scope>
</reference>
<dbReference type="Pfam" id="PF14798">
    <property type="entry name" value="Ca_hom_mod"/>
    <property type="match status" value="1"/>
</dbReference>
<dbReference type="GO" id="GO:0005261">
    <property type="term" value="F:monoatomic cation channel activity"/>
    <property type="evidence" value="ECO:0007669"/>
    <property type="project" value="TreeGrafter"/>
</dbReference>
<dbReference type="AlphaFoldDB" id="A0A4W3GS98"/>
<dbReference type="Ensembl" id="ENSCMIT00000006667.1">
    <property type="protein sequence ID" value="ENSCMIP00000006456.1"/>
    <property type="gene ID" value="ENSCMIG00000003663.1"/>
</dbReference>
<reference evidence="11" key="1">
    <citation type="journal article" date="2006" name="Science">
        <title>Ancient noncoding elements conserved in the human genome.</title>
        <authorList>
            <person name="Venkatesh B."/>
            <person name="Kirkness E.F."/>
            <person name="Loh Y.H."/>
            <person name="Halpern A.L."/>
            <person name="Lee A.P."/>
            <person name="Johnson J."/>
            <person name="Dandona N."/>
            <person name="Viswanathan L.D."/>
            <person name="Tay A."/>
            <person name="Venter J.C."/>
            <person name="Strausberg R.L."/>
            <person name="Brenner S."/>
        </authorList>
    </citation>
    <scope>NUCLEOTIDE SEQUENCE [LARGE SCALE GENOMIC DNA]</scope>
</reference>
<evidence type="ECO:0000256" key="9">
    <source>
        <dbReference type="SAM" id="Phobius"/>
    </source>
</evidence>
<evidence type="ECO:0000313" key="10">
    <source>
        <dbReference type="Ensembl" id="ENSCMIP00000006456.1"/>
    </source>
</evidence>
<dbReference type="Proteomes" id="UP000314986">
    <property type="component" value="Unassembled WGS sequence"/>
</dbReference>
<reference evidence="11" key="2">
    <citation type="journal article" date="2007" name="PLoS Biol.">
        <title>Survey sequencing and comparative analysis of the elephant shark (Callorhinchus milii) genome.</title>
        <authorList>
            <person name="Venkatesh B."/>
            <person name="Kirkness E.F."/>
            <person name="Loh Y.H."/>
            <person name="Halpern A.L."/>
            <person name="Lee A.P."/>
            <person name="Johnson J."/>
            <person name="Dandona N."/>
            <person name="Viswanathan L.D."/>
            <person name="Tay A."/>
            <person name="Venter J.C."/>
            <person name="Strausberg R.L."/>
            <person name="Brenner S."/>
        </authorList>
    </citation>
    <scope>NUCLEOTIDE SEQUENCE [LARGE SCALE GENOMIC DNA]</scope>
</reference>
<name>A0A4W3GS98_CALMI</name>
<evidence type="ECO:0000256" key="1">
    <source>
        <dbReference type="ARBA" id="ARBA00004141"/>
    </source>
</evidence>
<feature type="transmembrane region" description="Helical" evidence="9">
    <location>
        <begin position="103"/>
        <end position="125"/>
    </location>
</feature>
<keyword evidence="4 9" id="KW-0812">Transmembrane</keyword>